<dbReference type="GeneID" id="64657315"/>
<name>A0AAD4HFA2_9AGAM</name>
<organism evidence="1 2">
    <name type="scientific">Suillus fuscotomentosus</name>
    <dbReference type="NCBI Taxonomy" id="1912939"/>
    <lineage>
        <taxon>Eukaryota</taxon>
        <taxon>Fungi</taxon>
        <taxon>Dikarya</taxon>
        <taxon>Basidiomycota</taxon>
        <taxon>Agaricomycotina</taxon>
        <taxon>Agaricomycetes</taxon>
        <taxon>Agaricomycetidae</taxon>
        <taxon>Boletales</taxon>
        <taxon>Suillineae</taxon>
        <taxon>Suillaceae</taxon>
        <taxon>Suillus</taxon>
    </lineage>
</organism>
<protein>
    <submittedName>
        <fullName evidence="1">Uncharacterized protein</fullName>
    </submittedName>
</protein>
<dbReference type="RefSeq" id="XP_041219632.1">
    <property type="nucleotide sequence ID" value="XM_041363017.1"/>
</dbReference>
<dbReference type="AlphaFoldDB" id="A0AAD4HFA2"/>
<comment type="caution">
    <text evidence="1">The sequence shown here is derived from an EMBL/GenBank/DDBJ whole genome shotgun (WGS) entry which is preliminary data.</text>
</comment>
<sequence>MGPKATPAQKTNTVVPYSAILRTSLAYSRTFNPRNLEYHWYPLWDYALSNLVRKTPNLIVFPQFPLWFIPSDDDGEVEEAEDGDNLEEMDAVEPHQAPAPISPADDDDFIDEGVSLASTTAEPKARGVLVDFAIISVKAGKESQHKERYGGWRITGVDVGLLVEIKRSASRSLKGKAFERALSERLGEAIHDLFDQAVCLFLENPTKHSVMAMAVAGPYWCNTTITRAAVKNAMERRSTKDPSYSKKKNSIPSLRWSSTVRLYSALSDQRLQNIRGILANMGGS</sequence>
<keyword evidence="2" id="KW-1185">Reference proteome</keyword>
<proteinExistence type="predicted"/>
<dbReference type="EMBL" id="JABBWK010000085">
    <property type="protein sequence ID" value="KAG1894056.1"/>
    <property type="molecule type" value="Genomic_DNA"/>
</dbReference>
<accession>A0AAD4HFA2</accession>
<evidence type="ECO:0000313" key="1">
    <source>
        <dbReference type="EMBL" id="KAG1894056.1"/>
    </source>
</evidence>
<evidence type="ECO:0000313" key="2">
    <source>
        <dbReference type="Proteomes" id="UP001195769"/>
    </source>
</evidence>
<gene>
    <name evidence="1" type="ORF">F5891DRAFT_1063703</name>
</gene>
<reference evidence="1" key="1">
    <citation type="journal article" date="2020" name="New Phytol.">
        <title>Comparative genomics reveals dynamic genome evolution in host specialist ectomycorrhizal fungi.</title>
        <authorList>
            <person name="Lofgren L.A."/>
            <person name="Nguyen N.H."/>
            <person name="Vilgalys R."/>
            <person name="Ruytinx J."/>
            <person name="Liao H.L."/>
            <person name="Branco S."/>
            <person name="Kuo A."/>
            <person name="LaButti K."/>
            <person name="Lipzen A."/>
            <person name="Andreopoulos W."/>
            <person name="Pangilinan J."/>
            <person name="Riley R."/>
            <person name="Hundley H."/>
            <person name="Na H."/>
            <person name="Barry K."/>
            <person name="Grigoriev I.V."/>
            <person name="Stajich J.E."/>
            <person name="Kennedy P.G."/>
        </authorList>
    </citation>
    <scope>NUCLEOTIDE SEQUENCE</scope>
    <source>
        <strain evidence="1">FC203</strain>
    </source>
</reference>
<dbReference type="Proteomes" id="UP001195769">
    <property type="component" value="Unassembled WGS sequence"/>
</dbReference>